<dbReference type="InterPro" id="IPR017853">
    <property type="entry name" value="GH"/>
</dbReference>
<keyword evidence="9" id="KW-1185">Reference proteome</keyword>
<keyword evidence="5" id="KW-0326">Glycosidase</keyword>
<evidence type="ECO:0000313" key="9">
    <source>
        <dbReference type="Proteomes" id="UP000638043"/>
    </source>
</evidence>
<accession>A0ABQ2N121</accession>
<dbReference type="SUPFAM" id="SSF49785">
    <property type="entry name" value="Galactose-binding domain-like"/>
    <property type="match status" value="1"/>
</dbReference>
<comment type="caution">
    <text evidence="8">The sequence shown here is derived from an EMBL/GenBank/DDBJ whole genome shotgun (WGS) entry which is preliminary data.</text>
</comment>
<reference evidence="9" key="1">
    <citation type="journal article" date="2019" name="Int. J. Syst. Evol. Microbiol.">
        <title>The Global Catalogue of Microorganisms (GCM) 10K type strain sequencing project: providing services to taxonomists for standard genome sequencing and annotation.</title>
        <authorList>
            <consortium name="The Broad Institute Genomics Platform"/>
            <consortium name="The Broad Institute Genome Sequencing Center for Infectious Disease"/>
            <person name="Wu L."/>
            <person name="Ma J."/>
        </authorList>
    </citation>
    <scope>NUCLEOTIDE SEQUENCE [LARGE SCALE GENOMIC DNA]</scope>
    <source>
        <strain evidence="9">CGMCC 4.7181</strain>
    </source>
</reference>
<keyword evidence="4" id="KW-0378">Hydrolase</keyword>
<evidence type="ECO:0000256" key="5">
    <source>
        <dbReference type="ARBA" id="ARBA00023295"/>
    </source>
</evidence>
<dbReference type="InterPro" id="IPR008979">
    <property type="entry name" value="Galactose-bd-like_sf"/>
</dbReference>
<dbReference type="InterPro" id="IPR050887">
    <property type="entry name" value="Beta-mannosidase_GH2"/>
</dbReference>
<dbReference type="Gene3D" id="3.20.20.80">
    <property type="entry name" value="Glycosidases"/>
    <property type="match status" value="1"/>
</dbReference>
<evidence type="ECO:0000259" key="7">
    <source>
        <dbReference type="Pfam" id="PF22666"/>
    </source>
</evidence>
<evidence type="ECO:0000256" key="3">
    <source>
        <dbReference type="ARBA" id="ARBA00012754"/>
    </source>
</evidence>
<evidence type="ECO:0000256" key="4">
    <source>
        <dbReference type="ARBA" id="ARBA00022801"/>
    </source>
</evidence>
<gene>
    <name evidence="8" type="ORF">GCM10010910_14530</name>
</gene>
<dbReference type="InterPro" id="IPR013783">
    <property type="entry name" value="Ig-like_fold"/>
</dbReference>
<dbReference type="Proteomes" id="UP000638043">
    <property type="component" value="Unassembled WGS sequence"/>
</dbReference>
<dbReference type="RefSeq" id="WP_188700716.1">
    <property type="nucleotide sequence ID" value="NZ_BMMQ01000003.1"/>
</dbReference>
<organism evidence="8 9">
    <name type="scientific">Microbacterium nanhaiense</name>
    <dbReference type="NCBI Taxonomy" id="1301026"/>
    <lineage>
        <taxon>Bacteria</taxon>
        <taxon>Bacillati</taxon>
        <taxon>Actinomycetota</taxon>
        <taxon>Actinomycetes</taxon>
        <taxon>Micrococcales</taxon>
        <taxon>Microbacteriaceae</taxon>
        <taxon>Microbacterium</taxon>
    </lineage>
</organism>
<evidence type="ECO:0000256" key="1">
    <source>
        <dbReference type="ARBA" id="ARBA00000829"/>
    </source>
</evidence>
<dbReference type="InterPro" id="IPR054593">
    <property type="entry name" value="Beta-mannosidase-like_N2"/>
</dbReference>
<dbReference type="EMBL" id="BMMQ01000003">
    <property type="protein sequence ID" value="GGO63013.1"/>
    <property type="molecule type" value="Genomic_DNA"/>
</dbReference>
<dbReference type="Gene3D" id="2.60.40.10">
    <property type="entry name" value="Immunoglobulins"/>
    <property type="match status" value="1"/>
</dbReference>
<dbReference type="Pfam" id="PF00703">
    <property type="entry name" value="Glyco_hydro_2"/>
    <property type="match status" value="1"/>
</dbReference>
<feature type="domain" description="Glycoside hydrolase family 2 immunoglobulin-like beta-sandwich" evidence="6">
    <location>
        <begin position="205"/>
        <end position="294"/>
    </location>
</feature>
<evidence type="ECO:0000256" key="2">
    <source>
        <dbReference type="ARBA" id="ARBA00007401"/>
    </source>
</evidence>
<dbReference type="SUPFAM" id="SSF49303">
    <property type="entry name" value="beta-Galactosidase/glucuronidase domain"/>
    <property type="match status" value="1"/>
</dbReference>
<dbReference type="Pfam" id="PF22666">
    <property type="entry name" value="Glyco_hydro_2_N2"/>
    <property type="match status" value="1"/>
</dbReference>
<comment type="catalytic activity">
    <reaction evidence="1">
        <text>Hydrolysis of terminal, non-reducing beta-D-mannose residues in beta-D-mannosides.</text>
        <dbReference type="EC" id="3.2.1.25"/>
    </reaction>
</comment>
<proteinExistence type="inferred from homology"/>
<sequence>MTVIPLTDDWTVTATSGPAPENVAHRAIPARVPGSVHLDLRRAGLIDEPFDGANETEQQWIGDVDWRFETSFEWHDDGSERRELVADGLDTIATITLNGVEVGRTQNQHRSYRLDIGSALAEGRNELRIDFAAPVPAAHARSAMHGERFHVNHHPYNAMRKMASSFGWDWGIDVAAAGIWKSIRVETWSTARIASVRPLVDVDGTTGIVDAHIEIERADGLKAAPVCVELAIAGQVYKVDVAGTRAHARIEVPDAQLWWPRGHGEQPLYDLEVRLKGGSPHAELDAWRRRIGFRTVRVDIAADEHGSPFAVHINDRLVQIRGANWIPDHAFISEVDRDRYRRRIADATEANMNLLRVWGGGIYEADDFYELCDEQGLLVWQDFLLACAAYAEEEWLATEIEAEAREAITRLSSHPSLAIWCGNNENIVGYAEWGWRKELNGKTWGEGYYRRLLPGLIAELDPTRFYAAGSPYSFSSFISPNLDTHGTVHIWDVWNEKDYTHYREWKPRFVAEFGFQGPPAWTTLVESVHDAPMDPYGEQMLVHQKANNGNVKLERGYGPHLPEPKTIEDWHWATQLNQAAALRYGISYFRSLAPYNTGTIVWQLNDDWPVISWAAVDFAERRKPLWHALKAVYAPRFATVQPSGDGIAVTLLNDTEHAWSGDVVVRRLTFAGEVLAEERILGAVDARGNTALALPEPVATAGDPTREVLVVDAPGFARAVHDFAEVKEQALESSPLEATAERDGDTVRVRVVARAYARDITMLADRGHPNAKVDSGLVTLLPGEEHRFVVSGAPADADPQRFAAPDVLRHAGDLSA</sequence>
<dbReference type="InterPro" id="IPR006102">
    <property type="entry name" value="Ig-like_GH2"/>
</dbReference>
<dbReference type="EC" id="3.2.1.25" evidence="3"/>
<evidence type="ECO:0000259" key="6">
    <source>
        <dbReference type="Pfam" id="PF00703"/>
    </source>
</evidence>
<dbReference type="PANTHER" id="PTHR43730:SF1">
    <property type="entry name" value="BETA-MANNOSIDASE"/>
    <property type="match status" value="1"/>
</dbReference>
<dbReference type="InterPro" id="IPR036156">
    <property type="entry name" value="Beta-gal/glucu_dom_sf"/>
</dbReference>
<name>A0ABQ2N121_9MICO</name>
<dbReference type="Gene3D" id="2.60.120.260">
    <property type="entry name" value="Galactose-binding domain-like"/>
    <property type="match status" value="1"/>
</dbReference>
<evidence type="ECO:0000313" key="8">
    <source>
        <dbReference type="EMBL" id="GGO63013.1"/>
    </source>
</evidence>
<dbReference type="PANTHER" id="PTHR43730">
    <property type="entry name" value="BETA-MANNOSIDASE"/>
    <property type="match status" value="1"/>
</dbReference>
<comment type="similarity">
    <text evidence="2">Belongs to the glycosyl hydrolase 2 family.</text>
</comment>
<dbReference type="SUPFAM" id="SSF51445">
    <property type="entry name" value="(Trans)glycosidases"/>
    <property type="match status" value="1"/>
</dbReference>
<protein>
    <recommendedName>
        <fullName evidence="3">beta-mannosidase</fullName>
        <ecNumber evidence="3">3.2.1.25</ecNumber>
    </recommendedName>
</protein>
<feature type="domain" description="Beta-mannosidase-like galactose-binding" evidence="7">
    <location>
        <begin position="10"/>
        <end position="181"/>
    </location>
</feature>